<reference evidence="3" key="1">
    <citation type="submission" date="2024-01" db="EMBL/GenBank/DDBJ databases">
        <title>Synechococcus elongatus PCC 11802, a close yet different native of Synechococcus elongatus PCC 11801.</title>
        <authorList>
            <person name="Jaiswal D."/>
            <person name="Sengupta A."/>
            <person name="Sengupta S."/>
            <person name="Pakrasi H.B."/>
            <person name="Wangikar P."/>
        </authorList>
    </citation>
    <scope>NUCLEOTIDE SEQUENCE</scope>
    <source>
        <strain evidence="3">PCC 11802</strain>
    </source>
</reference>
<organism evidence="3">
    <name type="scientific">Synechococcus elongatus PCC 11802</name>
    <dbReference type="NCBI Taxonomy" id="2283154"/>
    <lineage>
        <taxon>Bacteria</taxon>
        <taxon>Bacillati</taxon>
        <taxon>Cyanobacteriota</taxon>
        <taxon>Cyanophyceae</taxon>
        <taxon>Synechococcales</taxon>
        <taxon>Synechococcaceae</taxon>
        <taxon>Synechococcus</taxon>
    </lineage>
</organism>
<evidence type="ECO:0000313" key="3">
    <source>
        <dbReference type="EMBL" id="QFZ91438.2"/>
    </source>
</evidence>
<dbReference type="RefSeq" id="WP_228383026.1">
    <property type="nucleotide sequence ID" value="NZ_CP034671.2"/>
</dbReference>
<comment type="similarity">
    <text evidence="1">Belongs to the ycf20 family.</text>
</comment>
<evidence type="ECO:0000256" key="1">
    <source>
        <dbReference type="ARBA" id="ARBA00009846"/>
    </source>
</evidence>
<evidence type="ECO:0000256" key="2">
    <source>
        <dbReference type="SAM" id="Phobius"/>
    </source>
</evidence>
<feature type="transmembrane region" description="Helical" evidence="2">
    <location>
        <begin position="35"/>
        <end position="55"/>
    </location>
</feature>
<dbReference type="InterPro" id="IPR007572">
    <property type="entry name" value="Uncharacterised_Ycf20"/>
</dbReference>
<proteinExistence type="inferred from homology"/>
<gene>
    <name evidence="3" type="ORF">EKO22_02680</name>
</gene>
<protein>
    <submittedName>
        <fullName evidence="3">DUF565 domain-containing protein</fullName>
    </submittedName>
</protein>
<name>A0AAT9K012_SYNEL</name>
<dbReference type="Pfam" id="PF04483">
    <property type="entry name" value="DUF565"/>
    <property type="match status" value="1"/>
</dbReference>
<keyword evidence="2" id="KW-1133">Transmembrane helix</keyword>
<dbReference type="PANTHER" id="PTHR33787:SF5">
    <property type="entry name" value="YCF20-LIKE PROTEIN"/>
    <property type="match status" value="1"/>
</dbReference>
<accession>A0AAT9K012</accession>
<keyword evidence="2" id="KW-0472">Membrane</keyword>
<dbReference type="EMBL" id="CP034671">
    <property type="protein sequence ID" value="QFZ91438.2"/>
    <property type="molecule type" value="Genomic_DNA"/>
</dbReference>
<keyword evidence="2" id="KW-0812">Transmembrane</keyword>
<dbReference type="PANTHER" id="PTHR33787">
    <property type="match status" value="1"/>
</dbReference>
<feature type="transmembrane region" description="Helical" evidence="2">
    <location>
        <begin position="61"/>
        <end position="82"/>
    </location>
</feature>
<sequence length="119" mass="13202">MPQFFADMQNTRLNQLVSAAGGALLQWFQQPWRRLSLQIICLLFGFWLINALSLAAGQSGVWDPSLAAIITLSVEVCSWLYYRGPGAGQRDRSLPFLLLQNLKLGAIYALAMETLKIGS</sequence>
<dbReference type="AlphaFoldDB" id="A0AAT9K012"/>